<protein>
    <recommendedName>
        <fullName evidence="3">ParB-like N-terminal domain-containing protein</fullName>
    </recommendedName>
</protein>
<dbReference type="GO" id="GO:0007059">
    <property type="term" value="P:chromosome segregation"/>
    <property type="evidence" value="ECO:0007669"/>
    <property type="project" value="TreeGrafter"/>
</dbReference>
<feature type="coiled-coil region" evidence="1">
    <location>
        <begin position="826"/>
        <end position="895"/>
    </location>
</feature>
<organism evidence="4">
    <name type="scientific">Tanacetum cinerariifolium</name>
    <name type="common">Dalmatian daisy</name>
    <name type="synonym">Chrysanthemum cinerariifolium</name>
    <dbReference type="NCBI Taxonomy" id="118510"/>
    <lineage>
        <taxon>Eukaryota</taxon>
        <taxon>Viridiplantae</taxon>
        <taxon>Streptophyta</taxon>
        <taxon>Embryophyta</taxon>
        <taxon>Tracheophyta</taxon>
        <taxon>Spermatophyta</taxon>
        <taxon>Magnoliopsida</taxon>
        <taxon>eudicotyledons</taxon>
        <taxon>Gunneridae</taxon>
        <taxon>Pentapetalae</taxon>
        <taxon>asterids</taxon>
        <taxon>campanulids</taxon>
        <taxon>Asterales</taxon>
        <taxon>Asteraceae</taxon>
        <taxon>Asteroideae</taxon>
        <taxon>Anthemideae</taxon>
        <taxon>Anthemidinae</taxon>
        <taxon>Tanacetum</taxon>
    </lineage>
</organism>
<dbReference type="GO" id="GO:0005694">
    <property type="term" value="C:chromosome"/>
    <property type="evidence" value="ECO:0007669"/>
    <property type="project" value="TreeGrafter"/>
</dbReference>
<dbReference type="Pfam" id="PF08535">
    <property type="entry name" value="KorB"/>
    <property type="match status" value="1"/>
</dbReference>
<gene>
    <name evidence="4" type="ORF">Tci_000152</name>
</gene>
<sequence length="1119" mass="121921">MYRRHVPFKRNDQGVGLAVRLAAERPAGTGGQGIVQRGAQVEQGYPVPDDDADLIPAGWTHEMQHTFAHHSLLVVMRRTAARSVCRNDEASMEGLAHAGKRKGTEISNGSKCRGANRGGRHGTHYRVSQDPSPLLRDAQAGAWRRVGAVVNVVCCAGCRCTGRAAVPAAIPVDRPVAGAVVDSGRGCHRPVDTHRVHWRDVGRAGVAALVGAGRCRHPGGAKHLADKAIAWLADEGVILDLPSNCDFDDSLCYPRGPDFLKPVPVDDLLRSGEISLSGECDVMRCPHCEVDCELPLWEIDDIAFVMLCIEFWDWAVLSERFVVSVGDKLGVRLRISVAHRPVLININELLVALGNMASCSASRMPDAYQNFILGCSDAPLGIVVVRTAEDDRCMAFRSPGNVRQGDCGAGGRGDSLSGNGRPLQLPLDLIDEDPLQPRADNSPGFSAPSLRELGESIRRRGIKTPLSVRRHPQHPGRYIINHGARRFRAARLAGLQTVPAFVDDDYNEADQVVENLHRNDLTAREIADYIGRELARGLRRKEIAQRVSKSAAYITQHATLLDLPEPIAEVFNAGRVRDVTLVNELVSAWKIQPDIVSAWLAEPGQEITRGTVRLLREFLCQEIIDEAAVAVADTGVLAVNKSQQSETIAGAAFHGALQFKHDGKICAPLLRRRPSAPTSVWVRYADGSAAEVEAAALVVAGWEHRPSSTTRIMAAADELFEQAGRAQFPTVDAVRKAAHVSMNDATNVMKEWRRAQLAGRGPAPVEVPPALHDIHRAGLEVLWAAAQEHASQSMAAMRVAWDAERAENEQLNREMVAAFEAQTTELEHANAEYAACRQRIAQLEAEVHAHAESVSRMETKLNAAQAESRTHVSRAAEIERRAQELRVELDRSHAANAAQAAKEAASQAELAAVRAEMLHLMQMVSGAIGDRIPVAKDYTPAAKRERRQMGNQQGRQGGPAQTRHLPPRRCAASRQNQGPSWRDRPRGPAVRLPAVGAVTHQARCRRVRAATRARHSGADRVRAGQGHLRTGRAASAARHQALAATAGCWHDQERAGRAGRYLGIFPVRPDQRQGEPLAQGARRDRPRPQYCAAGFAGDHRPRRGHHGVADGWTKQPEPA</sequence>
<evidence type="ECO:0000256" key="2">
    <source>
        <dbReference type="SAM" id="MobiDB-lite"/>
    </source>
</evidence>
<feature type="region of interest" description="Disordered" evidence="2">
    <location>
        <begin position="942"/>
        <end position="988"/>
    </location>
</feature>
<evidence type="ECO:0000313" key="4">
    <source>
        <dbReference type="EMBL" id="GEU28174.1"/>
    </source>
</evidence>
<dbReference type="Gene3D" id="1.10.10.730">
    <property type="entry name" value="KorB DNA-binding domain"/>
    <property type="match status" value="1"/>
</dbReference>
<comment type="caution">
    <text evidence="4">The sequence shown here is derived from an EMBL/GenBank/DDBJ whole genome shotgun (WGS) entry which is preliminary data.</text>
</comment>
<dbReference type="SMART" id="SM00470">
    <property type="entry name" value="ParB"/>
    <property type="match status" value="1"/>
</dbReference>
<dbReference type="CDD" id="cd16398">
    <property type="entry name" value="KorB_N_like"/>
    <property type="match status" value="1"/>
</dbReference>
<dbReference type="Pfam" id="PF02195">
    <property type="entry name" value="ParB_N"/>
    <property type="match status" value="1"/>
</dbReference>
<dbReference type="SUPFAM" id="SSF110849">
    <property type="entry name" value="ParB/Sulfiredoxin"/>
    <property type="match status" value="1"/>
</dbReference>
<dbReference type="InterPro" id="IPR021104">
    <property type="entry name" value="KfrA_DNA-bd_N"/>
</dbReference>
<dbReference type="InterPro" id="IPR036086">
    <property type="entry name" value="ParB/Sulfiredoxin_sf"/>
</dbReference>
<feature type="region of interest" description="Disordered" evidence="2">
    <location>
        <begin position="96"/>
        <end position="131"/>
    </location>
</feature>
<dbReference type="PANTHER" id="PTHR33375:SF1">
    <property type="entry name" value="CHROMOSOME-PARTITIONING PROTEIN PARB-RELATED"/>
    <property type="match status" value="1"/>
</dbReference>
<dbReference type="AlphaFoldDB" id="A0A699GDZ9"/>
<reference evidence="4" key="1">
    <citation type="journal article" date="2019" name="Sci. Rep.">
        <title>Draft genome of Tanacetum cinerariifolium, the natural source of mosquito coil.</title>
        <authorList>
            <person name="Yamashiro T."/>
            <person name="Shiraishi A."/>
            <person name="Satake H."/>
            <person name="Nakayama K."/>
        </authorList>
    </citation>
    <scope>NUCLEOTIDE SEQUENCE</scope>
</reference>
<dbReference type="PANTHER" id="PTHR33375">
    <property type="entry name" value="CHROMOSOME-PARTITIONING PROTEIN PARB-RELATED"/>
    <property type="match status" value="1"/>
</dbReference>
<dbReference type="GO" id="GO:0003677">
    <property type="term" value="F:DNA binding"/>
    <property type="evidence" value="ECO:0007669"/>
    <property type="project" value="InterPro"/>
</dbReference>
<feature type="region of interest" description="Disordered" evidence="2">
    <location>
        <begin position="1068"/>
        <end position="1119"/>
    </location>
</feature>
<dbReference type="InterPro" id="IPR003115">
    <property type="entry name" value="ParB_N"/>
</dbReference>
<feature type="domain" description="ParB-like N-terminal" evidence="3">
    <location>
        <begin position="423"/>
        <end position="516"/>
    </location>
</feature>
<dbReference type="NCBIfam" id="TIGR00180">
    <property type="entry name" value="parB_part"/>
    <property type="match status" value="1"/>
</dbReference>
<dbReference type="Gene3D" id="3.90.1530.30">
    <property type="match status" value="1"/>
</dbReference>
<name>A0A699GDZ9_TANCI</name>
<dbReference type="InterPro" id="IPR013741">
    <property type="entry name" value="KorB_domain"/>
</dbReference>
<accession>A0A699GDZ9</accession>
<dbReference type="InterPro" id="IPR004437">
    <property type="entry name" value="ParB/RepB/Spo0J"/>
</dbReference>
<keyword evidence="1" id="KW-0175">Coiled coil</keyword>
<proteinExistence type="predicted"/>
<dbReference type="Pfam" id="PF11740">
    <property type="entry name" value="KfrA_N"/>
    <property type="match status" value="1"/>
</dbReference>
<evidence type="ECO:0000259" key="3">
    <source>
        <dbReference type="SMART" id="SM00470"/>
    </source>
</evidence>
<dbReference type="EMBL" id="BKCJ010000002">
    <property type="protein sequence ID" value="GEU28174.1"/>
    <property type="molecule type" value="Genomic_DNA"/>
</dbReference>
<dbReference type="Gene3D" id="6.10.250.140">
    <property type="match status" value="1"/>
</dbReference>
<evidence type="ECO:0000256" key="1">
    <source>
        <dbReference type="SAM" id="Coils"/>
    </source>
</evidence>
<dbReference type="SUPFAM" id="SSF109709">
    <property type="entry name" value="KorB DNA-binding domain-like"/>
    <property type="match status" value="1"/>
</dbReference>
<dbReference type="InterPro" id="IPR050336">
    <property type="entry name" value="Chromosome_partition/occlusion"/>
</dbReference>
<dbReference type="InterPro" id="IPR042075">
    <property type="entry name" value="KorB_DNA-db"/>
</dbReference>